<dbReference type="InterPro" id="IPR001433">
    <property type="entry name" value="OxRdtase_FAD/NAD-bd"/>
</dbReference>
<feature type="domain" description="Flavodoxin-like" evidence="26">
    <location>
        <begin position="694"/>
        <end position="874"/>
    </location>
</feature>
<dbReference type="InterPro" id="IPR044943">
    <property type="entry name" value="NOS_dom_1"/>
</dbReference>
<dbReference type="PRINTS" id="PR00369">
    <property type="entry name" value="FLAVODOXIN"/>
</dbReference>
<evidence type="ECO:0000256" key="22">
    <source>
        <dbReference type="PIRNR" id="PIRNR000333"/>
    </source>
</evidence>
<dbReference type="PROSITE" id="PS60001">
    <property type="entry name" value="NOS"/>
    <property type="match status" value="1"/>
</dbReference>
<keyword evidence="15 22" id="KW-0112">Calmodulin-binding</keyword>
<dbReference type="FunFam" id="3.90.440.10:FF:000001">
    <property type="entry name" value="Endothelial nitric oxide synthase"/>
    <property type="match status" value="1"/>
</dbReference>
<dbReference type="SUPFAM" id="SSF63380">
    <property type="entry name" value="Riboflavin synthase domain-like"/>
    <property type="match status" value="1"/>
</dbReference>
<dbReference type="Pfam" id="PF00595">
    <property type="entry name" value="PDZ"/>
    <property type="match status" value="1"/>
</dbReference>
<dbReference type="Proteomes" id="UP000472270">
    <property type="component" value="Unassembled WGS sequence"/>
</dbReference>
<dbReference type="Gene3D" id="2.30.42.10">
    <property type="match status" value="1"/>
</dbReference>
<dbReference type="GO" id="GO:0050660">
    <property type="term" value="F:flavin adenine dinucleotide binding"/>
    <property type="evidence" value="ECO:0007669"/>
    <property type="project" value="InterPro"/>
</dbReference>
<evidence type="ECO:0000256" key="18">
    <source>
        <dbReference type="ARBA" id="ARBA00023018"/>
    </source>
</evidence>
<dbReference type="PROSITE" id="PS50902">
    <property type="entry name" value="FLAVODOXIN_LIKE"/>
    <property type="match status" value="1"/>
</dbReference>
<dbReference type="InterPro" id="IPR044944">
    <property type="entry name" value="NOS_dom_3"/>
</dbReference>
<evidence type="ECO:0000256" key="4">
    <source>
        <dbReference type="ARBA" id="ARBA00004552"/>
    </source>
</evidence>
<sequence>MQESEPSVCQLQPNIISVRLFKRKIGGLGFLVKQRVCKPPVIISDLIRGGEAEECGLVQVGDIVLAVNNKPLVDLSYECALETLKNVSPESHAVLILRGPEGFTTHLETTLSSDGKPKTVRVTRPVIPAQSRPCERCSPLSPNMTKELRAIENLSSSSTPRKDPRERDHSALLLNGVEENNDLLKEIEPVLKLIKNSKKEINGEGQRDVERKDVEYKTPKLFQYNSLQFPTEINTNGNKPPTEVSPTKTVQNGSPTKCPRFMKVKNWETGALYNDTLHLSSSEVPICTEQVCIGSVMVPNQHSRKPDEVRRKEELLPLATDFIDQYYTSIKRCGSKAHVDRLEEVKKEIETSGMYQLKDTELIYGAKHAWRNAARCVGRIQWSKLQVFDARDCTTAHGMFNYICNHIKYATNKGNLRSAITIFPQRTDGKHDFRVWNSQLIRYAGYKQPDGSIIGDPASVELTEICIQQGWKAPKGRFDVLPLLLQANGNDPELFEIPDDLVLEVPIIHPKFEWFKALNLKWYGLPAVSNMLLEIGGLEFTACPFSGWYMGTEIGVRDFCDSSRYNILEVPYCTRHPTGLYNQLVSKVTIVDHHSATESFMKHMENEYRVRGGCPGDWVWIVPPMSSSITPVFHQEMLNYRLRSSCLDPWNTHVWKGMNGTPTKKRAIGFKKLAKAVKFSAKLMGQAMAKRVKATILFATETGKSQDYAKTLCEIFKHAFDAKVMSMDEYDTVDLEHETLVLVVTSTFGNGDPPENGEKFGAALMEMRHPTTSVEDRKTYKVRFNSVSSYSDTRKSSSDEPESKANFESTGPLANLRFSVFGLGSRAYPHFCAFAHAVDTLFEELGGERILRMGEGDELCGQEESFRTWAKKVFKAACDVFCVGDNVNIEKANDSLISNDRSWKKSKFRMTYTAEAPTLTQALYNIHKKKVYGAKFLMRQNLQSARSNRSTIFVRLDANNHESLKYLPGDHLGVFPGNNEVLVTTLIEKLEDAPPVNQIVKVEFLEERNTALGVISNWTDESRIPPCTIYQAFKYFLDITTPPSPLLLQQFAPLATNEKQKKRLEVLSKGLQEYEEWKWHNNTTIVEVLEEFPSLQIPSTLLLTQLPLLQPRYYSISSSPDLHPGEIHLTVAVVSYRPRDGEGPVHHGVCSSWLNSLEEGDAVPCFVRGAPTFRMPKDNQVPCILVGPGTGIAPFRSFWQQRLYDIENKGIKACPMILVFGCRQSQIDHIYKEETIQAKNKEVFKELYTAYSREPGRPKKYVQDVLREQLSETVYKYLREEGGHIYVCGDVTMAGDVLKTVQQIFKLHGNMSLEDAGFYISKLRDENRYHEDIFGVTLRTYEVTNRLRSESIAYIEESKKDTDE</sequence>
<dbReference type="GO" id="GO:0012505">
    <property type="term" value="C:endomembrane system"/>
    <property type="evidence" value="ECO:0007669"/>
    <property type="project" value="UniProtKB-ARBA"/>
</dbReference>
<keyword evidence="17 22" id="KW-0408">Iron</keyword>
<accession>A0A673HC47</accession>
<dbReference type="GO" id="GO:0023052">
    <property type="term" value="P:signaling"/>
    <property type="evidence" value="ECO:0007669"/>
    <property type="project" value="UniProtKB-ARBA"/>
</dbReference>
<dbReference type="Gene3D" id="3.90.340.10">
    <property type="entry name" value="Nitric Oxide Synthase, Chain A, domain 1"/>
    <property type="match status" value="2"/>
</dbReference>
<dbReference type="Gene3D" id="3.90.1230.10">
    <property type="entry name" value="Nitric Oxide Synthase, Chain A, domain 3"/>
    <property type="match status" value="1"/>
</dbReference>
<dbReference type="PANTHER" id="PTHR43410:SF2">
    <property type="entry name" value="NITRIC OXIDE SYNTHASE"/>
    <property type="match status" value="1"/>
</dbReference>
<keyword evidence="18" id="KW-0770">Synapse</keyword>
<dbReference type="GO" id="GO:0042383">
    <property type="term" value="C:sarcolemma"/>
    <property type="evidence" value="ECO:0007669"/>
    <property type="project" value="UniProtKB-SubCell"/>
</dbReference>
<dbReference type="Gene3D" id="1.20.990.10">
    <property type="entry name" value="NADPH-cytochrome p450 Reductase, Chain A, domain 3"/>
    <property type="match status" value="1"/>
</dbReference>
<evidence type="ECO:0000256" key="3">
    <source>
        <dbReference type="ARBA" id="ARBA00004468"/>
    </source>
</evidence>
<dbReference type="InterPro" id="IPR039261">
    <property type="entry name" value="FNR_nucleotide-bd"/>
</dbReference>
<dbReference type="GO" id="GO:0004517">
    <property type="term" value="F:nitric-oxide synthase activity"/>
    <property type="evidence" value="ECO:0007669"/>
    <property type="project" value="UniProtKB-EC"/>
</dbReference>
<dbReference type="InterPro" id="IPR003097">
    <property type="entry name" value="CysJ-like_FAD-binding"/>
</dbReference>
<evidence type="ECO:0000313" key="28">
    <source>
        <dbReference type="Ensembl" id="ENSSRHP00000023178.1"/>
    </source>
</evidence>
<dbReference type="Gene3D" id="2.40.30.10">
    <property type="entry name" value="Translation factors"/>
    <property type="match status" value="1"/>
</dbReference>
<dbReference type="EC" id="1.14.13.39" evidence="22"/>
<evidence type="ECO:0000256" key="15">
    <source>
        <dbReference type="ARBA" id="ARBA00022860"/>
    </source>
</evidence>
<evidence type="ECO:0000256" key="23">
    <source>
        <dbReference type="PIRSR" id="PIRSR000333-1"/>
    </source>
</evidence>
<dbReference type="CDD" id="cd06708">
    <property type="entry name" value="PDZ_nNOS-like"/>
    <property type="match status" value="1"/>
</dbReference>
<keyword evidence="9" id="KW-0285">Flavoprotein</keyword>
<dbReference type="PROSITE" id="PS51384">
    <property type="entry name" value="FAD_FR"/>
    <property type="match status" value="1"/>
</dbReference>
<dbReference type="SUPFAM" id="SSF50156">
    <property type="entry name" value="PDZ domain-like"/>
    <property type="match status" value="1"/>
</dbReference>
<dbReference type="InterPro" id="IPR050607">
    <property type="entry name" value="NOS"/>
</dbReference>
<dbReference type="CDD" id="cd06202">
    <property type="entry name" value="Nitric_oxide_synthase"/>
    <property type="match status" value="1"/>
</dbReference>
<keyword evidence="13" id="KW-0832">Ubl conjugation</keyword>
<dbReference type="GO" id="GO:0043197">
    <property type="term" value="C:dendritic spine"/>
    <property type="evidence" value="ECO:0007669"/>
    <property type="project" value="UniProtKB-SubCell"/>
</dbReference>
<dbReference type="GO" id="GO:0003008">
    <property type="term" value="P:system process"/>
    <property type="evidence" value="ECO:0007669"/>
    <property type="project" value="UniProtKB-ARBA"/>
</dbReference>
<evidence type="ECO:0000259" key="26">
    <source>
        <dbReference type="PROSITE" id="PS50902"/>
    </source>
</evidence>
<reference evidence="28" key="2">
    <citation type="submission" date="2025-09" db="UniProtKB">
        <authorList>
            <consortium name="Ensembl"/>
        </authorList>
    </citation>
    <scope>IDENTIFICATION</scope>
</reference>
<keyword evidence="8 22" id="KW-0349">Heme</keyword>
<dbReference type="InterPro" id="IPR036034">
    <property type="entry name" value="PDZ_sf"/>
</dbReference>
<dbReference type="SUPFAM" id="SSF52218">
    <property type="entry name" value="Flavoproteins"/>
    <property type="match status" value="1"/>
</dbReference>
<dbReference type="InterPro" id="IPR001478">
    <property type="entry name" value="PDZ"/>
</dbReference>
<dbReference type="InterPro" id="IPR001094">
    <property type="entry name" value="Flavdoxin-like"/>
</dbReference>
<evidence type="ECO:0000256" key="16">
    <source>
        <dbReference type="ARBA" id="ARBA00023002"/>
    </source>
</evidence>
<keyword evidence="10 22" id="KW-0288">FMN</keyword>
<dbReference type="PIRSF" id="PIRSF000333">
    <property type="entry name" value="NOS"/>
    <property type="match status" value="1"/>
</dbReference>
<evidence type="ECO:0000256" key="21">
    <source>
        <dbReference type="ARBA" id="ARBA00047419"/>
    </source>
</evidence>
<keyword evidence="16 22" id="KW-0560">Oxidoreductase</keyword>
<comment type="similarity">
    <text evidence="5 22">Belongs to the NOS family.</text>
</comment>
<dbReference type="Pfam" id="PF00667">
    <property type="entry name" value="FAD_binding_1"/>
    <property type="match status" value="1"/>
</dbReference>
<comment type="catalytic activity">
    <reaction evidence="21">
        <text>2 L-arginine + 3 NADPH + 4 O2 + H(+) = 2 L-citrulline + 2 nitric oxide + 3 NADP(+) + 4 H2O</text>
        <dbReference type="Rhea" id="RHEA:19897"/>
        <dbReference type="ChEBI" id="CHEBI:15377"/>
        <dbReference type="ChEBI" id="CHEBI:15378"/>
        <dbReference type="ChEBI" id="CHEBI:15379"/>
        <dbReference type="ChEBI" id="CHEBI:16480"/>
        <dbReference type="ChEBI" id="CHEBI:32682"/>
        <dbReference type="ChEBI" id="CHEBI:57743"/>
        <dbReference type="ChEBI" id="CHEBI:57783"/>
        <dbReference type="ChEBI" id="CHEBI:58349"/>
        <dbReference type="EC" id="1.14.13.39"/>
    </reaction>
    <physiologicalReaction direction="left-to-right" evidence="21">
        <dbReference type="Rhea" id="RHEA:19898"/>
    </physiologicalReaction>
</comment>
<dbReference type="GO" id="GO:0010181">
    <property type="term" value="F:FMN binding"/>
    <property type="evidence" value="ECO:0007669"/>
    <property type="project" value="InterPro"/>
</dbReference>
<dbReference type="InterPro" id="IPR044940">
    <property type="entry name" value="NOS_dom_2"/>
</dbReference>
<dbReference type="Gene3D" id="3.40.50.360">
    <property type="match status" value="1"/>
</dbReference>
<dbReference type="PANTHER" id="PTHR43410">
    <property type="entry name" value="NITRIC OXIDE SYNTHASE OXYGENASE"/>
    <property type="match status" value="1"/>
</dbReference>
<keyword evidence="14 22" id="KW-0521">NADP</keyword>
<evidence type="ECO:0000256" key="12">
    <source>
        <dbReference type="ARBA" id="ARBA00022827"/>
    </source>
</evidence>
<evidence type="ECO:0000256" key="6">
    <source>
        <dbReference type="ARBA" id="ARBA00022475"/>
    </source>
</evidence>
<dbReference type="Gene3D" id="6.10.250.410">
    <property type="match status" value="1"/>
</dbReference>
<evidence type="ECO:0000256" key="11">
    <source>
        <dbReference type="ARBA" id="ARBA00022723"/>
    </source>
</evidence>
<comment type="cofactor">
    <cofactor evidence="22">
        <name>FMN</name>
        <dbReference type="ChEBI" id="CHEBI:58210"/>
    </cofactor>
    <text evidence="22">Binds 1 FMN.</text>
</comment>
<gene>
    <name evidence="28" type="primary">LOC107726721</name>
</gene>
<dbReference type="SUPFAM" id="SSF52343">
    <property type="entry name" value="Ferredoxin reductase-like, C-terminal NADP-linked domain"/>
    <property type="match status" value="1"/>
</dbReference>
<dbReference type="GO" id="GO:0005737">
    <property type="term" value="C:cytoplasm"/>
    <property type="evidence" value="ECO:0007669"/>
    <property type="project" value="UniProtKB-ARBA"/>
</dbReference>
<dbReference type="GO" id="GO:0046872">
    <property type="term" value="F:metal ion binding"/>
    <property type="evidence" value="ECO:0007669"/>
    <property type="project" value="UniProtKB-KW"/>
</dbReference>
<dbReference type="SUPFAM" id="SSF56512">
    <property type="entry name" value="Nitric oxide (NO) synthase oxygenase domain"/>
    <property type="match status" value="1"/>
</dbReference>
<evidence type="ECO:0000256" key="17">
    <source>
        <dbReference type="ARBA" id="ARBA00023004"/>
    </source>
</evidence>
<dbReference type="Pfam" id="PF00175">
    <property type="entry name" value="NAD_binding_1"/>
    <property type="match status" value="1"/>
</dbReference>
<dbReference type="Ensembl" id="ENSSRHT00000023883.1">
    <property type="protein sequence ID" value="ENSSRHP00000023178.1"/>
    <property type="gene ID" value="ENSSRHG00000011909.1"/>
</dbReference>
<protein>
    <recommendedName>
        <fullName evidence="22">Nitric oxide synthase</fullName>
        <ecNumber evidence="22">1.14.13.39</ecNumber>
    </recommendedName>
</protein>
<keyword evidence="29" id="KW-1185">Reference proteome</keyword>
<dbReference type="GO" id="GO:0043271">
    <property type="term" value="P:negative regulation of monoatomic ion transport"/>
    <property type="evidence" value="ECO:0007669"/>
    <property type="project" value="UniProtKB-ARBA"/>
</dbReference>
<evidence type="ECO:0000256" key="2">
    <source>
        <dbReference type="ARBA" id="ARBA00001970"/>
    </source>
</evidence>
<keyword evidence="19" id="KW-0472">Membrane</keyword>
<evidence type="ECO:0000256" key="8">
    <source>
        <dbReference type="ARBA" id="ARBA00022617"/>
    </source>
</evidence>
<dbReference type="InterPro" id="IPR036119">
    <property type="entry name" value="NOS_N_sf"/>
</dbReference>
<dbReference type="GO" id="GO:0005516">
    <property type="term" value="F:calmodulin binding"/>
    <property type="evidence" value="ECO:0007669"/>
    <property type="project" value="UniProtKB-KW"/>
</dbReference>
<dbReference type="Pfam" id="PF00258">
    <property type="entry name" value="Flavodoxin_1"/>
    <property type="match status" value="1"/>
</dbReference>
<dbReference type="GO" id="GO:0010959">
    <property type="term" value="P:regulation of metal ion transport"/>
    <property type="evidence" value="ECO:0007669"/>
    <property type="project" value="UniProtKB-ARBA"/>
</dbReference>
<evidence type="ECO:0000256" key="1">
    <source>
        <dbReference type="ARBA" id="ARBA00001950"/>
    </source>
</evidence>
<comment type="subcellular location">
    <subcellularLocation>
        <location evidence="3">Cell membrane</location>
        <location evidence="3">Sarcolemma</location>
        <topology evidence="3">Peripheral membrane protein</topology>
    </subcellularLocation>
    <subcellularLocation>
        <location evidence="4">Cell projection</location>
        <location evidence="4">Dendritic spine</location>
    </subcellularLocation>
</comment>
<comment type="cofactor">
    <cofactor evidence="2 22">
        <name>heme b</name>
        <dbReference type="ChEBI" id="CHEBI:60344"/>
    </cofactor>
</comment>
<feature type="compositionally biased region" description="Polar residues" evidence="24">
    <location>
        <begin position="230"/>
        <end position="255"/>
    </location>
</feature>
<dbReference type="Gene3D" id="3.90.440.10">
    <property type="entry name" value="Nitric Oxide Synthase,Heme Domain,Chain A domain 2"/>
    <property type="match status" value="1"/>
</dbReference>
<dbReference type="InterPro" id="IPR001709">
    <property type="entry name" value="Flavoprot_Pyr_Nucl_cyt_Rdtase"/>
</dbReference>
<dbReference type="InterPro" id="IPR004030">
    <property type="entry name" value="NOS_N"/>
</dbReference>
<feature type="region of interest" description="Disordered" evidence="24">
    <location>
        <begin position="230"/>
        <end position="257"/>
    </location>
</feature>
<organism evidence="28 29">
    <name type="scientific">Sinocyclocheilus rhinocerous</name>
    <dbReference type="NCBI Taxonomy" id="307959"/>
    <lineage>
        <taxon>Eukaryota</taxon>
        <taxon>Metazoa</taxon>
        <taxon>Chordata</taxon>
        <taxon>Craniata</taxon>
        <taxon>Vertebrata</taxon>
        <taxon>Euteleostomi</taxon>
        <taxon>Actinopterygii</taxon>
        <taxon>Neopterygii</taxon>
        <taxon>Teleostei</taxon>
        <taxon>Ostariophysi</taxon>
        <taxon>Cypriniformes</taxon>
        <taxon>Cyprinidae</taxon>
        <taxon>Cyprininae</taxon>
        <taxon>Sinocyclocheilus</taxon>
    </lineage>
</organism>
<evidence type="ECO:0000256" key="20">
    <source>
        <dbReference type="ARBA" id="ARBA00023273"/>
    </source>
</evidence>
<feature type="domain" description="PDZ" evidence="25">
    <location>
        <begin position="17"/>
        <end position="99"/>
    </location>
</feature>
<dbReference type="CDD" id="cd00795">
    <property type="entry name" value="NOS_oxygenase_euk"/>
    <property type="match status" value="1"/>
</dbReference>
<evidence type="ECO:0000256" key="19">
    <source>
        <dbReference type="ARBA" id="ARBA00023136"/>
    </source>
</evidence>
<evidence type="ECO:0000256" key="7">
    <source>
        <dbReference type="ARBA" id="ARBA00022553"/>
    </source>
</evidence>
<proteinExistence type="inferred from homology"/>
<evidence type="ECO:0000256" key="13">
    <source>
        <dbReference type="ARBA" id="ARBA00022843"/>
    </source>
</evidence>
<reference evidence="28" key="1">
    <citation type="submission" date="2025-08" db="UniProtKB">
        <authorList>
            <consortium name="Ensembl"/>
        </authorList>
    </citation>
    <scope>IDENTIFICATION</scope>
</reference>
<dbReference type="PRINTS" id="PR00371">
    <property type="entry name" value="FPNCR"/>
</dbReference>
<dbReference type="FunFam" id="3.40.50.360:FF:000003">
    <property type="entry name" value="Nitric oxide synthase"/>
    <property type="match status" value="1"/>
</dbReference>
<dbReference type="PROSITE" id="PS50106">
    <property type="entry name" value="PDZ"/>
    <property type="match status" value="1"/>
</dbReference>
<dbReference type="FunFam" id="3.40.50.80:FF:000003">
    <property type="entry name" value="Nitric oxide synthase"/>
    <property type="match status" value="1"/>
</dbReference>
<evidence type="ECO:0000256" key="9">
    <source>
        <dbReference type="ARBA" id="ARBA00022630"/>
    </source>
</evidence>
<dbReference type="GO" id="GO:0020037">
    <property type="term" value="F:heme binding"/>
    <property type="evidence" value="ECO:0007669"/>
    <property type="project" value="InterPro"/>
</dbReference>
<comment type="cofactor">
    <cofactor evidence="1">
        <name>(6R)-L-erythro-5,6,7,8-tetrahydrobiopterin</name>
        <dbReference type="ChEBI" id="CHEBI:59560"/>
    </cofactor>
</comment>
<evidence type="ECO:0000259" key="25">
    <source>
        <dbReference type="PROSITE" id="PS50106"/>
    </source>
</evidence>
<evidence type="ECO:0000256" key="10">
    <source>
        <dbReference type="ARBA" id="ARBA00022643"/>
    </source>
</evidence>
<dbReference type="GO" id="GO:0006809">
    <property type="term" value="P:nitric oxide biosynthetic process"/>
    <property type="evidence" value="ECO:0007669"/>
    <property type="project" value="InterPro"/>
</dbReference>
<evidence type="ECO:0000256" key="14">
    <source>
        <dbReference type="ARBA" id="ARBA00022857"/>
    </source>
</evidence>
<dbReference type="InterPro" id="IPR023173">
    <property type="entry name" value="NADPH_Cyt_P450_Rdtase_alpha"/>
</dbReference>
<dbReference type="InterPro" id="IPR017927">
    <property type="entry name" value="FAD-bd_FR_type"/>
</dbReference>
<evidence type="ECO:0000256" key="24">
    <source>
        <dbReference type="SAM" id="MobiDB-lite"/>
    </source>
</evidence>
<dbReference type="GO" id="GO:0050661">
    <property type="term" value="F:NADP binding"/>
    <property type="evidence" value="ECO:0007669"/>
    <property type="project" value="InterPro"/>
</dbReference>
<dbReference type="Pfam" id="PF02898">
    <property type="entry name" value="NO_synthase"/>
    <property type="match status" value="2"/>
</dbReference>
<comment type="cofactor">
    <cofactor evidence="22">
        <name>FAD</name>
        <dbReference type="ChEBI" id="CHEBI:57692"/>
    </cofactor>
    <text evidence="22">Binds 1 FAD.</text>
</comment>
<dbReference type="GO" id="GO:1903522">
    <property type="term" value="P:regulation of blood circulation"/>
    <property type="evidence" value="ECO:0007669"/>
    <property type="project" value="UniProtKB-ARBA"/>
</dbReference>
<dbReference type="FunFam" id="1.20.990.10:FF:000002">
    <property type="entry name" value="Nitric oxide synthase"/>
    <property type="match status" value="1"/>
</dbReference>
<dbReference type="GO" id="GO:0007154">
    <property type="term" value="P:cell communication"/>
    <property type="evidence" value="ECO:0007669"/>
    <property type="project" value="UniProtKB-ARBA"/>
</dbReference>
<dbReference type="Gene3D" id="3.40.50.80">
    <property type="entry name" value="Nucleotide-binding domain of ferredoxin-NADP reductase (FNR) module"/>
    <property type="match status" value="1"/>
</dbReference>
<feature type="domain" description="FAD-binding FR-type" evidence="27">
    <location>
        <begin position="929"/>
        <end position="1176"/>
    </location>
</feature>
<dbReference type="FunFam" id="2.30.42.10:FF:000069">
    <property type="entry name" value="Nitric oxide synthase"/>
    <property type="match status" value="1"/>
</dbReference>
<keyword evidence="12 22" id="KW-0274">FAD</keyword>
<dbReference type="InterPro" id="IPR029039">
    <property type="entry name" value="Flavoprotein-like_sf"/>
</dbReference>
<evidence type="ECO:0000259" key="27">
    <source>
        <dbReference type="PROSITE" id="PS51384"/>
    </source>
</evidence>
<keyword evidence="6" id="KW-1003">Cell membrane</keyword>
<dbReference type="InterPro" id="IPR008254">
    <property type="entry name" value="Flavodoxin/NO_synth"/>
</dbReference>
<evidence type="ECO:0000256" key="5">
    <source>
        <dbReference type="ARBA" id="ARBA00006267"/>
    </source>
</evidence>
<dbReference type="SMART" id="SM00228">
    <property type="entry name" value="PDZ"/>
    <property type="match status" value="1"/>
</dbReference>
<feature type="binding site" description="axial binding residue" evidence="23">
    <location>
        <position position="376"/>
    </location>
    <ligand>
        <name>heme b</name>
        <dbReference type="ChEBI" id="CHEBI:60344"/>
    </ligand>
    <ligandPart>
        <name>Fe</name>
        <dbReference type="ChEBI" id="CHEBI:18248"/>
    </ligandPart>
</feature>
<evidence type="ECO:0000313" key="29">
    <source>
        <dbReference type="Proteomes" id="UP000472270"/>
    </source>
</evidence>
<keyword evidence="7" id="KW-0597">Phosphoprotein</keyword>
<comment type="function">
    <text evidence="22">Produces nitric oxide (NO) which is a messenger molecule with diverse functions.</text>
</comment>
<name>A0A673HC47_9TELE</name>
<keyword evidence="20" id="KW-0966">Cell projection</keyword>
<dbReference type="InterPro" id="IPR017938">
    <property type="entry name" value="Riboflavin_synthase-like_b-brl"/>
</dbReference>
<dbReference type="InterPro" id="IPR012144">
    <property type="entry name" value="NOS_euk"/>
</dbReference>
<keyword evidence="11 22" id="KW-0479">Metal-binding</keyword>